<dbReference type="Pfam" id="PF05521">
    <property type="entry name" value="Phage_HCP"/>
    <property type="match status" value="1"/>
</dbReference>
<evidence type="ECO:0000313" key="1">
    <source>
        <dbReference type="EMBL" id="GEC15158.1"/>
    </source>
</evidence>
<comment type="caution">
    <text evidence="1">The sequence shown here is derived from an EMBL/GenBank/DDBJ whole genome shotgun (WGS) entry which is preliminary data.</text>
</comment>
<name>A0A4Y3W9F7_NITWI</name>
<dbReference type="InterPro" id="IPR038666">
    <property type="entry name" value="SSP1_head-tail_sf"/>
</dbReference>
<dbReference type="InterPro" id="IPR008767">
    <property type="entry name" value="Phage_SPP1_head-tail_adaptor"/>
</dbReference>
<dbReference type="AlphaFoldDB" id="A0A4Y3W9F7"/>
<accession>A0A4Y3W9F7</accession>
<dbReference type="RefSeq" id="WP_141382897.1">
    <property type="nucleotide sequence ID" value="NZ_BJNF01000026.1"/>
</dbReference>
<proteinExistence type="predicted"/>
<reference evidence="1 2" key="1">
    <citation type="submission" date="2019-06" db="EMBL/GenBank/DDBJ databases">
        <title>Whole genome shotgun sequence of Nitrobacter winogradskyi NBRC 14297.</title>
        <authorList>
            <person name="Hosoyama A."/>
            <person name="Uohara A."/>
            <person name="Ohji S."/>
            <person name="Ichikawa N."/>
        </authorList>
    </citation>
    <scope>NUCLEOTIDE SEQUENCE [LARGE SCALE GENOMIC DNA]</scope>
    <source>
        <strain evidence="1 2">NBRC 14297</strain>
    </source>
</reference>
<organism evidence="1 2">
    <name type="scientific">Nitrobacter winogradskyi</name>
    <name type="common">Nitrobacter agilis</name>
    <dbReference type="NCBI Taxonomy" id="913"/>
    <lineage>
        <taxon>Bacteria</taxon>
        <taxon>Pseudomonadati</taxon>
        <taxon>Pseudomonadota</taxon>
        <taxon>Alphaproteobacteria</taxon>
        <taxon>Hyphomicrobiales</taxon>
        <taxon>Nitrobacteraceae</taxon>
        <taxon>Nitrobacter</taxon>
    </lineage>
</organism>
<dbReference type="Gene3D" id="2.40.10.270">
    <property type="entry name" value="Bacteriophage SPP1 head-tail adaptor protein"/>
    <property type="match status" value="1"/>
</dbReference>
<evidence type="ECO:0000313" key="2">
    <source>
        <dbReference type="Proteomes" id="UP000318825"/>
    </source>
</evidence>
<sequence length="114" mass="12554">MGKISAPNLYYKVHCQKRVEIDDGAGSTVGDFATQFSVRAGFAHLRGGEAVIASRLENKHPVIITVRASSQTRQINSDWRLVDARDGTAWAVRDVTPETDRQWVSLLCERGVAA</sequence>
<evidence type="ECO:0008006" key="3">
    <source>
        <dbReference type="Google" id="ProtNLM"/>
    </source>
</evidence>
<dbReference type="Proteomes" id="UP000318825">
    <property type="component" value="Unassembled WGS sequence"/>
</dbReference>
<dbReference type="EMBL" id="BJNF01000026">
    <property type="protein sequence ID" value="GEC15158.1"/>
    <property type="molecule type" value="Genomic_DNA"/>
</dbReference>
<gene>
    <name evidence="1" type="ORF">NWI01_10500</name>
</gene>
<protein>
    <recommendedName>
        <fullName evidence="3">Phage head-tail adaptor</fullName>
    </recommendedName>
</protein>
<dbReference type="OrthoDB" id="7997871at2"/>